<evidence type="ECO:0000313" key="2">
    <source>
        <dbReference type="Proteomes" id="UP000054477"/>
    </source>
</evidence>
<dbReference type="HOGENOM" id="CLU_2061881_0_0_1"/>
<reference evidence="2" key="2">
    <citation type="submission" date="2015-01" db="EMBL/GenBank/DDBJ databases">
        <title>Evolutionary Origins and Diversification of the Mycorrhizal Mutualists.</title>
        <authorList>
            <consortium name="DOE Joint Genome Institute"/>
            <consortium name="Mycorrhizal Genomics Consortium"/>
            <person name="Kohler A."/>
            <person name="Kuo A."/>
            <person name="Nagy L.G."/>
            <person name="Floudas D."/>
            <person name="Copeland A."/>
            <person name="Barry K.W."/>
            <person name="Cichocki N."/>
            <person name="Veneault-Fourrey C."/>
            <person name="LaButti K."/>
            <person name="Lindquist E.A."/>
            <person name="Lipzen A."/>
            <person name="Lundell T."/>
            <person name="Morin E."/>
            <person name="Murat C."/>
            <person name="Riley R."/>
            <person name="Ohm R."/>
            <person name="Sun H."/>
            <person name="Tunlid A."/>
            <person name="Henrissat B."/>
            <person name="Grigoriev I.V."/>
            <person name="Hibbett D.S."/>
            <person name="Martin F."/>
        </authorList>
    </citation>
    <scope>NUCLEOTIDE SEQUENCE [LARGE SCALE GENOMIC DNA]</scope>
    <source>
        <strain evidence="2">LaAM-08-1</strain>
    </source>
</reference>
<evidence type="ECO:0000313" key="1">
    <source>
        <dbReference type="EMBL" id="KIK00553.1"/>
    </source>
</evidence>
<keyword evidence="2" id="KW-1185">Reference proteome</keyword>
<dbReference type="Proteomes" id="UP000054477">
    <property type="component" value="Unassembled WGS sequence"/>
</dbReference>
<reference evidence="1 2" key="1">
    <citation type="submission" date="2014-04" db="EMBL/GenBank/DDBJ databases">
        <authorList>
            <consortium name="DOE Joint Genome Institute"/>
            <person name="Kuo A."/>
            <person name="Kohler A."/>
            <person name="Nagy L.G."/>
            <person name="Floudas D."/>
            <person name="Copeland A."/>
            <person name="Barry K.W."/>
            <person name="Cichocki N."/>
            <person name="Veneault-Fourrey C."/>
            <person name="LaButti K."/>
            <person name="Lindquist E.A."/>
            <person name="Lipzen A."/>
            <person name="Lundell T."/>
            <person name="Morin E."/>
            <person name="Murat C."/>
            <person name="Sun H."/>
            <person name="Tunlid A."/>
            <person name="Henrissat B."/>
            <person name="Grigoriev I.V."/>
            <person name="Hibbett D.S."/>
            <person name="Martin F."/>
            <person name="Nordberg H.P."/>
            <person name="Cantor M.N."/>
            <person name="Hua S.X."/>
        </authorList>
    </citation>
    <scope>NUCLEOTIDE SEQUENCE [LARGE SCALE GENOMIC DNA]</scope>
    <source>
        <strain evidence="1 2">LaAM-08-1</strain>
    </source>
</reference>
<organism evidence="1 2">
    <name type="scientific">Laccaria amethystina LaAM-08-1</name>
    <dbReference type="NCBI Taxonomy" id="1095629"/>
    <lineage>
        <taxon>Eukaryota</taxon>
        <taxon>Fungi</taxon>
        <taxon>Dikarya</taxon>
        <taxon>Basidiomycota</taxon>
        <taxon>Agaricomycotina</taxon>
        <taxon>Agaricomycetes</taxon>
        <taxon>Agaricomycetidae</taxon>
        <taxon>Agaricales</taxon>
        <taxon>Agaricineae</taxon>
        <taxon>Hydnangiaceae</taxon>
        <taxon>Laccaria</taxon>
    </lineage>
</organism>
<dbReference type="EMBL" id="KN838623">
    <property type="protein sequence ID" value="KIK00553.1"/>
    <property type="molecule type" value="Genomic_DNA"/>
</dbReference>
<sequence>MQVAISPMECLWDNLFPNSISSVDRDLDIPCPDEAVSSDSEENGIKLSRAQHPICGLLYYYSLVARKDAVFPKVYLPVKQSNGSTTTTTSAFWAPEMNIMDWVRLLGKLKKLLGTAPLR</sequence>
<dbReference type="OrthoDB" id="3354387at2759"/>
<accession>A0A0C9XXI3</accession>
<name>A0A0C9XXI3_9AGAR</name>
<protein>
    <submittedName>
        <fullName evidence="1">Uncharacterized protein</fullName>
    </submittedName>
</protein>
<proteinExistence type="predicted"/>
<gene>
    <name evidence="1" type="ORF">K443DRAFT_679121</name>
</gene>
<dbReference type="AlphaFoldDB" id="A0A0C9XXI3"/>